<evidence type="ECO:0000313" key="13">
    <source>
        <dbReference type="Proteomes" id="UP000319771"/>
    </source>
</evidence>
<dbReference type="SUPFAM" id="SSF51735">
    <property type="entry name" value="NAD(P)-binding Rossmann-fold domains"/>
    <property type="match status" value="1"/>
</dbReference>
<evidence type="ECO:0000256" key="1">
    <source>
        <dbReference type="ARBA" id="ARBA00000083"/>
    </source>
</evidence>
<evidence type="ECO:0000313" key="12">
    <source>
        <dbReference type="EMBL" id="TMQ72642.1"/>
    </source>
</evidence>
<evidence type="ECO:0000256" key="4">
    <source>
        <dbReference type="ARBA" id="ARBA00007637"/>
    </source>
</evidence>
<dbReference type="Gene3D" id="3.40.50.720">
    <property type="entry name" value="NAD(P)-binding Rossmann-like Domain"/>
    <property type="match status" value="1"/>
</dbReference>
<evidence type="ECO:0000256" key="6">
    <source>
        <dbReference type="ARBA" id="ARBA00018569"/>
    </source>
</evidence>
<dbReference type="AlphaFoldDB" id="A0A538U9Q4"/>
<evidence type="ECO:0000256" key="9">
    <source>
        <dbReference type="ARBA" id="ARBA00023277"/>
    </source>
</evidence>
<dbReference type="GO" id="GO:0003978">
    <property type="term" value="F:UDP-glucose 4-epimerase activity"/>
    <property type="evidence" value="ECO:0007669"/>
    <property type="project" value="UniProtKB-UniRule"/>
</dbReference>
<comment type="caution">
    <text evidence="12">The sequence shown here is derived from an EMBL/GenBank/DDBJ whole genome shotgun (WGS) entry which is preliminary data.</text>
</comment>
<dbReference type="PANTHER" id="PTHR43725">
    <property type="entry name" value="UDP-GLUCOSE 4-EPIMERASE"/>
    <property type="match status" value="1"/>
</dbReference>
<dbReference type="Proteomes" id="UP000319771">
    <property type="component" value="Unassembled WGS sequence"/>
</dbReference>
<sequence>MNVLITGGAGYIGSHAAQRLLRDGHTVAVVDNLSRGHRAAVAALQDGANGGRLAYAEADIADRAAVEGLITAHGITVVMHFAAFASVGESAQDPLLYYRNNVSGMIALLEACAATGIERFVFSSSCSTYGQPPEHLIPTPEDCPQAPISPYGMTKLHGEHLLGHYAERCRAAGRPFAFAALRYFNVAGADRGGRLGEDHDPETHLIPVVLQAALGRRERVAILGTDYPTPDGTCVRDYIHVEDLVDAHVAVMQALRPSDARAYNLGIGKGYSVREIIDAARAVTARPFEVVEAARRPGDPPRLYADPARIEREIGWRASVTDLHTIIASAYAWFRDHPTGYGA</sequence>
<evidence type="ECO:0000256" key="2">
    <source>
        <dbReference type="ARBA" id="ARBA00001911"/>
    </source>
</evidence>
<gene>
    <name evidence="12" type="primary">galE</name>
    <name evidence="12" type="ORF">E6K81_06860</name>
</gene>
<dbReference type="Pfam" id="PF01370">
    <property type="entry name" value="Epimerase"/>
    <property type="match status" value="1"/>
</dbReference>
<keyword evidence="9 10" id="KW-0119">Carbohydrate metabolism</keyword>
<dbReference type="PANTHER" id="PTHR43725:SF53">
    <property type="entry name" value="UDP-ARABINOSE 4-EPIMERASE 1"/>
    <property type="match status" value="1"/>
</dbReference>
<comment type="catalytic activity">
    <reaction evidence="1 10">
        <text>UDP-alpha-D-glucose = UDP-alpha-D-galactose</text>
        <dbReference type="Rhea" id="RHEA:22168"/>
        <dbReference type="ChEBI" id="CHEBI:58885"/>
        <dbReference type="ChEBI" id="CHEBI:66914"/>
        <dbReference type="EC" id="5.1.3.2"/>
    </reaction>
</comment>
<name>A0A538U9Q4_UNCEI</name>
<evidence type="ECO:0000256" key="3">
    <source>
        <dbReference type="ARBA" id="ARBA00004947"/>
    </source>
</evidence>
<accession>A0A538U9Q4</accession>
<dbReference type="EMBL" id="VBPB01000099">
    <property type="protein sequence ID" value="TMQ72642.1"/>
    <property type="molecule type" value="Genomic_DNA"/>
</dbReference>
<evidence type="ECO:0000256" key="8">
    <source>
        <dbReference type="ARBA" id="ARBA00023235"/>
    </source>
</evidence>
<feature type="domain" description="NAD-dependent epimerase/dehydratase" evidence="11">
    <location>
        <begin position="3"/>
        <end position="266"/>
    </location>
</feature>
<dbReference type="Gene3D" id="3.90.25.10">
    <property type="entry name" value="UDP-galactose 4-epimerase, domain 1"/>
    <property type="match status" value="1"/>
</dbReference>
<dbReference type="InterPro" id="IPR005886">
    <property type="entry name" value="UDP_G4E"/>
</dbReference>
<dbReference type="NCBIfam" id="TIGR01179">
    <property type="entry name" value="galE"/>
    <property type="match status" value="1"/>
</dbReference>
<dbReference type="InterPro" id="IPR036291">
    <property type="entry name" value="NAD(P)-bd_dom_sf"/>
</dbReference>
<evidence type="ECO:0000259" key="11">
    <source>
        <dbReference type="Pfam" id="PF01370"/>
    </source>
</evidence>
<evidence type="ECO:0000256" key="10">
    <source>
        <dbReference type="RuleBase" id="RU366046"/>
    </source>
</evidence>
<organism evidence="12 13">
    <name type="scientific">Eiseniibacteriota bacterium</name>
    <dbReference type="NCBI Taxonomy" id="2212470"/>
    <lineage>
        <taxon>Bacteria</taxon>
        <taxon>Candidatus Eiseniibacteriota</taxon>
    </lineage>
</organism>
<comment type="similarity">
    <text evidence="4 10">Belongs to the NAD(P)-dependent epimerase/dehydratase family.</text>
</comment>
<dbReference type="InterPro" id="IPR001509">
    <property type="entry name" value="Epimerase_deHydtase"/>
</dbReference>
<dbReference type="CDD" id="cd05247">
    <property type="entry name" value="UDP_G4E_1_SDR_e"/>
    <property type="match status" value="1"/>
</dbReference>
<proteinExistence type="inferred from homology"/>
<evidence type="ECO:0000256" key="5">
    <source>
        <dbReference type="ARBA" id="ARBA00013189"/>
    </source>
</evidence>
<dbReference type="EC" id="5.1.3.2" evidence="5 10"/>
<reference evidence="12 13" key="1">
    <citation type="journal article" date="2019" name="Nat. Microbiol.">
        <title>Mediterranean grassland soil C-N compound turnover is dependent on rainfall and depth, and is mediated by genomically divergent microorganisms.</title>
        <authorList>
            <person name="Diamond S."/>
            <person name="Andeer P.F."/>
            <person name="Li Z."/>
            <person name="Crits-Christoph A."/>
            <person name="Burstein D."/>
            <person name="Anantharaman K."/>
            <person name="Lane K.R."/>
            <person name="Thomas B.C."/>
            <person name="Pan C."/>
            <person name="Northen T.R."/>
            <person name="Banfield J.F."/>
        </authorList>
    </citation>
    <scope>NUCLEOTIDE SEQUENCE [LARGE SCALE GENOMIC DNA]</scope>
    <source>
        <strain evidence="12">WS_11</strain>
    </source>
</reference>
<comment type="cofactor">
    <cofactor evidence="2 10">
        <name>NAD(+)</name>
        <dbReference type="ChEBI" id="CHEBI:57540"/>
    </cofactor>
</comment>
<dbReference type="GO" id="GO:0006012">
    <property type="term" value="P:galactose metabolic process"/>
    <property type="evidence" value="ECO:0007669"/>
    <property type="project" value="UniProtKB-UniPathway"/>
</dbReference>
<dbReference type="UniPathway" id="UPA00214"/>
<comment type="subunit">
    <text evidence="10">Homodimer.</text>
</comment>
<comment type="pathway">
    <text evidence="3 10">Carbohydrate metabolism; galactose metabolism.</text>
</comment>
<evidence type="ECO:0000256" key="7">
    <source>
        <dbReference type="ARBA" id="ARBA00023027"/>
    </source>
</evidence>
<keyword evidence="8 10" id="KW-0413">Isomerase</keyword>
<dbReference type="PRINTS" id="PR01713">
    <property type="entry name" value="NUCEPIMERASE"/>
</dbReference>
<protein>
    <recommendedName>
        <fullName evidence="6 10">UDP-glucose 4-epimerase</fullName>
        <ecNumber evidence="5 10">5.1.3.2</ecNumber>
    </recommendedName>
</protein>
<keyword evidence="7 10" id="KW-0520">NAD</keyword>